<dbReference type="HOGENOM" id="CLU_482399_0_0_1"/>
<dbReference type="InterPro" id="IPR036397">
    <property type="entry name" value="RNaseH_sf"/>
</dbReference>
<dbReference type="AlphaFoldDB" id="A0A086J5J9"/>
<sequence>MHLSNNSLYDTQYNSVEETRFNNLMARVEAEEKQSINKRWSRWMELAVLETTWGEKSKKLKRELINDQEFRNEKQWQAYKGLLKEELGIKGVQLDGIDRLIRYMIEMKVIETREKQDAEEKKAQKDSELQERKMQKEKEEEKKNNEETRERRNELFENSKKKEQERLSKERIGRILDEMDDQNKMDMECYTCGKKGHKTVACWYRRGSRSLSTGDRNIHYPAKTKEEINEIPNKTVDGEKDKKYTICKDGLKREVPEWVERKELVERVHLEKMHATAEQIKKCIIMDMGKCWKGIWGDAVQAVNNCEKCSENSSGPKSVTEYVVTKRKLEKVILCVLDEAKENKSIIVMVDHYTRVMQARAVEKMNVRDIKKVVEEWIKRRGKPEEIISPCMTELVEEETQRYFARSGILHRKIGLKELYSKNLRMLRAARIIRELWAEMKESESLEDALKIIEERYNSRFYSVANCSPNTAWMNSSEEFDEIDIKENACTEQFKKSKLEEFKKGEKVGIFEDGGSEMQGNKYAVGCISEGIILEECRDGSYLVRENSGKISKKRHYNLKKDSAE</sequence>
<protein>
    <recommendedName>
        <fullName evidence="3">CCHC-type domain-containing protein</fullName>
    </recommendedName>
</protein>
<evidence type="ECO:0000313" key="5">
    <source>
        <dbReference type="Proteomes" id="UP000054524"/>
    </source>
</evidence>
<name>A0A086J5J9_NEMA1</name>
<feature type="domain" description="CCHC-type" evidence="3">
    <location>
        <begin position="189"/>
        <end position="202"/>
    </location>
</feature>
<keyword evidence="5" id="KW-1185">Reference proteome</keyword>
<dbReference type="Gene3D" id="3.30.420.10">
    <property type="entry name" value="Ribonuclease H-like superfamily/Ribonuclease H"/>
    <property type="match status" value="1"/>
</dbReference>
<proteinExistence type="predicted"/>
<dbReference type="InterPro" id="IPR001878">
    <property type="entry name" value="Znf_CCHC"/>
</dbReference>
<dbReference type="GeneID" id="77675469"/>
<dbReference type="PROSITE" id="PS50158">
    <property type="entry name" value="ZF_CCHC"/>
    <property type="match status" value="1"/>
</dbReference>
<reference evidence="4 5" key="1">
    <citation type="journal article" date="2014" name="Genome Announc.">
        <title>Genome Sequence of the Microsporidian Species Nematocida sp1 Strain ERTm6 (ATCC PRA-372).</title>
        <authorList>
            <person name="Bakowski M.A."/>
            <person name="Priest M."/>
            <person name="Young S."/>
            <person name="Cuomo C.A."/>
            <person name="Troemel E.R."/>
        </authorList>
    </citation>
    <scope>NUCLEOTIDE SEQUENCE [LARGE SCALE GENOMIC DNA]</scope>
    <source>
        <strain evidence="4 5">ERTm6</strain>
    </source>
</reference>
<evidence type="ECO:0000256" key="1">
    <source>
        <dbReference type="PROSITE-ProRule" id="PRU00047"/>
    </source>
</evidence>
<dbReference type="InterPro" id="IPR012337">
    <property type="entry name" value="RNaseH-like_sf"/>
</dbReference>
<evidence type="ECO:0000313" key="4">
    <source>
        <dbReference type="EMBL" id="KFG27417.1"/>
    </source>
</evidence>
<dbReference type="SUPFAM" id="SSF53098">
    <property type="entry name" value="Ribonuclease H-like"/>
    <property type="match status" value="1"/>
</dbReference>
<accession>A0A086J5J9</accession>
<organism evidence="4 5">
    <name type="scientific">Nematocida ausubeli (strain ATCC PRA-371 / ERTm2)</name>
    <name type="common">Nematode killer fungus</name>
    <dbReference type="NCBI Taxonomy" id="1913371"/>
    <lineage>
        <taxon>Eukaryota</taxon>
        <taxon>Fungi</taxon>
        <taxon>Fungi incertae sedis</taxon>
        <taxon>Microsporidia</taxon>
        <taxon>Nematocida</taxon>
    </lineage>
</organism>
<keyword evidence="1" id="KW-0479">Metal-binding</keyword>
<dbReference type="EMBL" id="AKIJ01000001">
    <property type="protein sequence ID" value="KFG27417.1"/>
    <property type="molecule type" value="Genomic_DNA"/>
</dbReference>
<evidence type="ECO:0000259" key="3">
    <source>
        <dbReference type="PROSITE" id="PS50158"/>
    </source>
</evidence>
<keyword evidence="1" id="KW-0863">Zinc-finger</keyword>
<dbReference type="GO" id="GO:0003676">
    <property type="term" value="F:nucleic acid binding"/>
    <property type="evidence" value="ECO:0007669"/>
    <property type="project" value="InterPro"/>
</dbReference>
<comment type="caution">
    <text evidence="4">The sequence shown here is derived from an EMBL/GenBank/DDBJ whole genome shotgun (WGS) entry which is preliminary data.</text>
</comment>
<dbReference type="RefSeq" id="XP_052905972.1">
    <property type="nucleotide sequence ID" value="XM_053048147.1"/>
</dbReference>
<keyword evidence="1" id="KW-0862">Zinc</keyword>
<dbReference type="GO" id="GO:0008270">
    <property type="term" value="F:zinc ion binding"/>
    <property type="evidence" value="ECO:0007669"/>
    <property type="project" value="UniProtKB-KW"/>
</dbReference>
<gene>
    <name evidence="4" type="ORF">NESG_00496</name>
</gene>
<evidence type="ECO:0000256" key="2">
    <source>
        <dbReference type="SAM" id="MobiDB-lite"/>
    </source>
</evidence>
<dbReference type="Proteomes" id="UP000054524">
    <property type="component" value="Unassembled WGS sequence"/>
</dbReference>
<feature type="region of interest" description="Disordered" evidence="2">
    <location>
        <begin position="114"/>
        <end position="169"/>
    </location>
</feature>